<dbReference type="InterPro" id="IPR003593">
    <property type="entry name" value="AAA+_ATPase"/>
</dbReference>
<dbReference type="PANTHER" id="PTHR42711">
    <property type="entry name" value="ABC TRANSPORTER ATP-BINDING PROTEIN"/>
    <property type="match status" value="1"/>
</dbReference>
<dbReference type="Gene3D" id="3.40.50.300">
    <property type="entry name" value="P-loop containing nucleotide triphosphate hydrolases"/>
    <property type="match status" value="1"/>
</dbReference>
<dbReference type="SUPFAM" id="SSF52540">
    <property type="entry name" value="P-loop containing nucleoside triphosphate hydrolases"/>
    <property type="match status" value="1"/>
</dbReference>
<keyword evidence="2" id="KW-0547">Nucleotide-binding</keyword>
<dbReference type="PROSITE" id="PS50893">
    <property type="entry name" value="ABC_TRANSPORTER_2"/>
    <property type="match status" value="1"/>
</dbReference>
<dbReference type="InterPro" id="IPR003439">
    <property type="entry name" value="ABC_transporter-like_ATP-bd"/>
</dbReference>
<dbReference type="Proteomes" id="UP000239863">
    <property type="component" value="Unassembled WGS sequence"/>
</dbReference>
<dbReference type="OrthoDB" id="9804819at2"/>
<comment type="caution">
    <text evidence="5">The sequence shown here is derived from an EMBL/GenBank/DDBJ whole genome shotgun (WGS) entry which is preliminary data.</text>
</comment>
<keyword evidence="3 5" id="KW-0067">ATP-binding</keyword>
<organism evidence="5 6">
    <name type="scientific">Clostridium algidicarnis DSM 15099</name>
    <dbReference type="NCBI Taxonomy" id="1121295"/>
    <lineage>
        <taxon>Bacteria</taxon>
        <taxon>Bacillati</taxon>
        <taxon>Bacillota</taxon>
        <taxon>Clostridia</taxon>
        <taxon>Eubacteriales</taxon>
        <taxon>Clostridiaceae</taxon>
        <taxon>Clostridium</taxon>
    </lineage>
</organism>
<dbReference type="Pfam" id="PF00005">
    <property type="entry name" value="ABC_tran"/>
    <property type="match status" value="1"/>
</dbReference>
<name>A0A2S6FZI7_9CLOT</name>
<dbReference type="AlphaFoldDB" id="A0A2S6FZI7"/>
<dbReference type="PANTHER" id="PTHR42711:SF1">
    <property type="entry name" value="ABC-TRANSPORT PROTEIN, ATP-BINDING COMPONENT"/>
    <property type="match status" value="1"/>
</dbReference>
<protein>
    <submittedName>
        <fullName evidence="5">ABC-2 type transport system ATP-binding protein</fullName>
    </submittedName>
</protein>
<dbReference type="EMBL" id="PTIS01000003">
    <property type="protein sequence ID" value="PPK49052.1"/>
    <property type="molecule type" value="Genomic_DNA"/>
</dbReference>
<accession>A0A2S6FZI7</accession>
<dbReference type="GO" id="GO:0005524">
    <property type="term" value="F:ATP binding"/>
    <property type="evidence" value="ECO:0007669"/>
    <property type="project" value="UniProtKB-KW"/>
</dbReference>
<dbReference type="GO" id="GO:0016887">
    <property type="term" value="F:ATP hydrolysis activity"/>
    <property type="evidence" value="ECO:0007669"/>
    <property type="project" value="InterPro"/>
</dbReference>
<dbReference type="InterPro" id="IPR027417">
    <property type="entry name" value="P-loop_NTPase"/>
</dbReference>
<sequence length="326" mass="37379">MEISLNSVSKEYRIIEKGDSLFKRKKRNIQALNDVSFSIKSGEICGLIGLNGAGKSTLTKILCGVLSETSGEIKLTLEGKEVIGEEFKKNMSVIFGHRGQLWDNLQVADSYEIISRIYDIPRGEFQKRLRWLGQMLELNDLLYRPARQLSLGQRMKCEVAGNLLCMPKLLLLDEPTIGLDILTKEKIFDTILAIHKEIENTIIFTSHDLKDVGNLCNRILILNKGKLIFDDSISTLYETYANEYIITLKSPNKLLSIDELWRILDDYQKNIKNIEYKDNSLLIHVNKEDNSIPFKIMELLDKELAPNNFDLSTTNFEQIIRNIYEG</sequence>
<evidence type="ECO:0000256" key="3">
    <source>
        <dbReference type="ARBA" id="ARBA00022840"/>
    </source>
</evidence>
<evidence type="ECO:0000256" key="2">
    <source>
        <dbReference type="ARBA" id="ARBA00022741"/>
    </source>
</evidence>
<evidence type="ECO:0000259" key="4">
    <source>
        <dbReference type="PROSITE" id="PS50893"/>
    </source>
</evidence>
<feature type="domain" description="ABC transporter" evidence="4">
    <location>
        <begin position="16"/>
        <end position="249"/>
    </location>
</feature>
<dbReference type="RefSeq" id="WP_104409458.1">
    <property type="nucleotide sequence ID" value="NZ_PTIS01000003.1"/>
</dbReference>
<evidence type="ECO:0000313" key="5">
    <source>
        <dbReference type="EMBL" id="PPK49052.1"/>
    </source>
</evidence>
<gene>
    <name evidence="5" type="ORF">BD821_103182</name>
</gene>
<proteinExistence type="predicted"/>
<keyword evidence="1" id="KW-0813">Transport</keyword>
<dbReference type="STRING" id="37659.GCA_000703125_02106"/>
<evidence type="ECO:0000313" key="6">
    <source>
        <dbReference type="Proteomes" id="UP000239863"/>
    </source>
</evidence>
<dbReference type="SMART" id="SM00382">
    <property type="entry name" value="AAA"/>
    <property type="match status" value="1"/>
</dbReference>
<reference evidence="5 6" key="1">
    <citation type="submission" date="2018-02" db="EMBL/GenBank/DDBJ databases">
        <title>Genomic Encyclopedia of Archaeal and Bacterial Type Strains, Phase II (KMG-II): from individual species to whole genera.</title>
        <authorList>
            <person name="Goeker M."/>
        </authorList>
    </citation>
    <scope>NUCLEOTIDE SEQUENCE [LARGE SCALE GENOMIC DNA]</scope>
    <source>
        <strain evidence="5 6">DSM 15099</strain>
    </source>
</reference>
<evidence type="ECO:0000256" key="1">
    <source>
        <dbReference type="ARBA" id="ARBA00022448"/>
    </source>
</evidence>
<dbReference type="InterPro" id="IPR050763">
    <property type="entry name" value="ABC_transporter_ATP-binding"/>
</dbReference>